<dbReference type="InterPro" id="IPR013719">
    <property type="entry name" value="RTT106/SPT16-like_middle_dom"/>
</dbReference>
<dbReference type="InterPro" id="IPR040770">
    <property type="entry name" value="Rtt106_PH"/>
</dbReference>
<keyword evidence="8" id="KW-0238">DNA-binding</keyword>
<comment type="subcellular location">
    <subcellularLocation>
        <location evidence="2">Chromosome</location>
    </subcellularLocation>
    <subcellularLocation>
        <location evidence="1">Nucleus</location>
    </subcellularLocation>
</comment>
<keyword evidence="7" id="KW-0805">Transcription regulation</keyword>
<evidence type="ECO:0000256" key="4">
    <source>
        <dbReference type="ARBA" id="ARBA00017355"/>
    </source>
</evidence>
<dbReference type="Gene3D" id="2.30.29.30">
    <property type="entry name" value="Pleckstrin-homology domain (PH domain)/Phosphotyrosine-binding domain (PTB)"/>
    <property type="match status" value="1"/>
</dbReference>
<dbReference type="PANTHER" id="PTHR45849">
    <property type="entry name" value="FACT COMPLEX SUBUNIT SSRP1"/>
    <property type="match status" value="1"/>
</dbReference>
<evidence type="ECO:0000313" key="15">
    <source>
        <dbReference type="Proteomes" id="UP000190831"/>
    </source>
</evidence>
<dbReference type="GO" id="GO:0005634">
    <property type="term" value="C:nucleus"/>
    <property type="evidence" value="ECO:0007669"/>
    <property type="project" value="UniProtKB-SubCell"/>
</dbReference>
<dbReference type="GO" id="GO:0031491">
    <property type="term" value="F:nucleosome binding"/>
    <property type="evidence" value="ECO:0007669"/>
    <property type="project" value="TreeGrafter"/>
</dbReference>
<evidence type="ECO:0000256" key="10">
    <source>
        <dbReference type="ARBA" id="ARBA00023186"/>
    </source>
</evidence>
<evidence type="ECO:0000256" key="6">
    <source>
        <dbReference type="ARBA" id="ARBA00022454"/>
    </source>
</evidence>
<feature type="compositionally biased region" description="Basic and acidic residues" evidence="12">
    <location>
        <begin position="367"/>
        <end position="389"/>
    </location>
</feature>
<evidence type="ECO:0000256" key="7">
    <source>
        <dbReference type="ARBA" id="ARBA00023015"/>
    </source>
</evidence>
<evidence type="ECO:0000256" key="3">
    <source>
        <dbReference type="ARBA" id="ARBA00006159"/>
    </source>
</evidence>
<dbReference type="Gene3D" id="6.10.10.70">
    <property type="entry name" value="RTT106-like"/>
    <property type="match status" value="1"/>
</dbReference>
<dbReference type="AlphaFoldDB" id="A0A1G4MJB2"/>
<dbReference type="InterPro" id="IPR050454">
    <property type="entry name" value="RTT106/SSRP1_HistChap/FACT"/>
</dbReference>
<dbReference type="GO" id="GO:0003677">
    <property type="term" value="F:DNA binding"/>
    <property type="evidence" value="ECO:0007669"/>
    <property type="project" value="UniProtKB-KW"/>
</dbReference>
<keyword evidence="10" id="KW-0143">Chaperone</keyword>
<accession>A0A1G4MJB2</accession>
<dbReference type="EMBL" id="LT598491">
    <property type="protein sequence ID" value="SCW03968.1"/>
    <property type="molecule type" value="Genomic_DNA"/>
</dbReference>
<comment type="similarity">
    <text evidence="3">Belongs to the RTT106 family.</text>
</comment>
<evidence type="ECO:0000256" key="12">
    <source>
        <dbReference type="SAM" id="MobiDB-lite"/>
    </source>
</evidence>
<feature type="compositionally biased region" description="Acidic residues" evidence="12">
    <location>
        <begin position="390"/>
        <end position="428"/>
    </location>
</feature>
<dbReference type="SUPFAM" id="SSF50729">
    <property type="entry name" value="PH domain-like"/>
    <property type="match status" value="1"/>
</dbReference>
<evidence type="ECO:0000256" key="5">
    <source>
        <dbReference type="ARBA" id="ARBA00018462"/>
    </source>
</evidence>
<dbReference type="OrthoDB" id="75754at2759"/>
<dbReference type="Pfam" id="PF08512">
    <property type="entry name" value="Rttp106-like_middle"/>
    <property type="match status" value="1"/>
</dbReference>
<reference evidence="14 15" key="1">
    <citation type="submission" date="2016-03" db="EMBL/GenBank/DDBJ databases">
        <authorList>
            <person name="Devillers H."/>
        </authorList>
    </citation>
    <scope>NUCLEOTIDE SEQUENCE [LARGE SCALE GENOMIC DNA]</scope>
    <source>
        <strain evidence="14">CBS 6772</strain>
    </source>
</reference>
<evidence type="ECO:0000256" key="1">
    <source>
        <dbReference type="ARBA" id="ARBA00004123"/>
    </source>
</evidence>
<protein>
    <recommendedName>
        <fullName evidence="4">Histone chaperone RTT106</fullName>
    </recommendedName>
    <alternativeName>
        <fullName evidence="5">Histone chaperone rtt106</fullName>
    </alternativeName>
</protein>
<feature type="domain" description="Histone chaperone RTT106/FACT complex subunit SPT16-like middle" evidence="13">
    <location>
        <begin position="206"/>
        <end position="295"/>
    </location>
</feature>
<dbReference type="GO" id="GO:0005694">
    <property type="term" value="C:chromosome"/>
    <property type="evidence" value="ECO:0007669"/>
    <property type="project" value="UniProtKB-SubCell"/>
</dbReference>
<keyword evidence="11" id="KW-0539">Nucleus</keyword>
<evidence type="ECO:0000256" key="2">
    <source>
        <dbReference type="ARBA" id="ARBA00004286"/>
    </source>
</evidence>
<feature type="compositionally biased region" description="Acidic residues" evidence="12">
    <location>
        <begin position="336"/>
        <end position="353"/>
    </location>
</feature>
<gene>
    <name evidence="14" type="ORF">LAFE_0H03004G</name>
</gene>
<keyword evidence="9" id="KW-0804">Transcription</keyword>
<dbReference type="Proteomes" id="UP000190831">
    <property type="component" value="Chromosome H"/>
</dbReference>
<name>A0A1G4MJB2_LACFM</name>
<dbReference type="InterPro" id="IPR011993">
    <property type="entry name" value="PH-like_dom_sf"/>
</dbReference>
<evidence type="ECO:0000256" key="8">
    <source>
        <dbReference type="ARBA" id="ARBA00023125"/>
    </source>
</evidence>
<feature type="region of interest" description="Disordered" evidence="12">
    <location>
        <begin position="296"/>
        <end position="315"/>
    </location>
</feature>
<evidence type="ECO:0000313" key="14">
    <source>
        <dbReference type="EMBL" id="SCW03968.1"/>
    </source>
</evidence>
<evidence type="ECO:0000256" key="11">
    <source>
        <dbReference type="ARBA" id="ARBA00023242"/>
    </source>
</evidence>
<dbReference type="Pfam" id="PF18215">
    <property type="entry name" value="Rtt106_N"/>
    <property type="match status" value="1"/>
</dbReference>
<feature type="compositionally biased region" description="Polar residues" evidence="12">
    <location>
        <begin position="304"/>
        <end position="313"/>
    </location>
</feature>
<evidence type="ECO:0000259" key="13">
    <source>
        <dbReference type="SMART" id="SM01287"/>
    </source>
</evidence>
<dbReference type="InterPro" id="IPR040993">
    <property type="entry name" value="Rtt106_N"/>
</dbReference>
<keyword evidence="15" id="KW-1185">Reference proteome</keyword>
<dbReference type="CDD" id="cd13304">
    <property type="entry name" value="PH2-like_Rtt106"/>
    <property type="match status" value="1"/>
</dbReference>
<proteinExistence type="inferred from homology"/>
<keyword evidence="6" id="KW-0158">Chromosome</keyword>
<organism evidence="14 15">
    <name type="scientific">Lachancea fermentati</name>
    <name type="common">Zygosaccharomyces fermentati</name>
    <dbReference type="NCBI Taxonomy" id="4955"/>
    <lineage>
        <taxon>Eukaryota</taxon>
        <taxon>Fungi</taxon>
        <taxon>Dikarya</taxon>
        <taxon>Ascomycota</taxon>
        <taxon>Saccharomycotina</taxon>
        <taxon>Saccharomycetes</taxon>
        <taxon>Saccharomycetales</taxon>
        <taxon>Saccharomycetaceae</taxon>
        <taxon>Lachancea</taxon>
    </lineage>
</organism>
<dbReference type="PANTHER" id="PTHR45849:SF3">
    <property type="entry name" value="HISTONE CHAPERONE RTT106"/>
    <property type="match status" value="1"/>
</dbReference>
<dbReference type="STRING" id="4955.A0A1G4MJB2"/>
<evidence type="ECO:0000256" key="9">
    <source>
        <dbReference type="ARBA" id="ARBA00023163"/>
    </source>
</evidence>
<dbReference type="SMART" id="SM01287">
    <property type="entry name" value="Rtt106"/>
    <property type="match status" value="1"/>
</dbReference>
<dbReference type="InterPro" id="IPR044891">
    <property type="entry name" value="Rtt106_N_sf"/>
</dbReference>
<sequence length="428" mass="48817">MAVDQPQFLEEVPTQLRESIEDICSSVPGALDIFQQLFEYAKDYSDLRKKNKTSPQPSEISENNMIFQLKDVSVLTPLRKKLNLVLSLSPDTKKPMLSLLKDNIPQFVISELNKNVKFATFLPVPEKKNLSYLFIYYAQSSNPDVTEPVLITLNKDAIIKQFIKLNLLPKDASDFALCVDYLRKQAILIGFRIADPFSVASQASPSFHVECHRGTKEGTLYFLPDHILFGFKKPILFFESQDIESITYSSITRLTFNVTLITKEAEKYEFSMIDQNEFTKIDEYVKRKQVIDKSMSDELKAKPTSKSQQQMGEHTSALEEAALQMKDEPRASDIPMESDDEDADQNFEGESDLSDGSGSDSEDNLESESRAVELETAKEEEQEEMHEVQDEIQDEEDDEEEEQQSEDIPLEYDYDDGDDDEGSGVEYD</sequence>
<dbReference type="OMA" id="TRLTFNV"/>
<dbReference type="Gene3D" id="2.30.29.120">
    <property type="match status" value="1"/>
</dbReference>
<feature type="region of interest" description="Disordered" evidence="12">
    <location>
        <begin position="328"/>
        <end position="428"/>
    </location>
</feature>
<dbReference type="GO" id="GO:0042393">
    <property type="term" value="F:histone binding"/>
    <property type="evidence" value="ECO:0007669"/>
    <property type="project" value="TreeGrafter"/>
</dbReference>
<dbReference type="Pfam" id="PF18469">
    <property type="entry name" value="PH_18"/>
    <property type="match status" value="1"/>
</dbReference>